<accession>A0A814Q5X3</accession>
<comment type="caution">
    <text evidence="1">The sequence shown here is derived from an EMBL/GenBank/DDBJ whole genome shotgun (WGS) entry which is preliminary data.</text>
</comment>
<dbReference type="EMBL" id="CAJOBC010005879">
    <property type="protein sequence ID" value="CAF3878871.1"/>
    <property type="molecule type" value="Genomic_DNA"/>
</dbReference>
<keyword evidence="3" id="KW-1185">Reference proteome</keyword>
<gene>
    <name evidence="1" type="ORF">GPM918_LOCUS19406</name>
    <name evidence="2" type="ORF">SRO942_LOCUS19403</name>
</gene>
<dbReference type="Proteomes" id="UP000681722">
    <property type="component" value="Unassembled WGS sequence"/>
</dbReference>
<sequence>MKLHREQVISLKLANAFCFHDQIQLFSLKFDSTLTAFAYLRSLSVYNIKLADLQSICCSFSNLKCLIDLKIQFHDEKEATYVYCAVVLSNAPTSLRKCVLSNRGCLGVSLEKLETSNNIEELWMNDCTIADVLRLLKYSTNLNKLTIGFRPDDVITPSTNTYIPSPKLTYLKMNIRRDIHFGQVESLLKLCGINLKEFYFHADDLLRNDFTYTDVVA</sequence>
<evidence type="ECO:0000313" key="2">
    <source>
        <dbReference type="EMBL" id="CAF3878871.1"/>
    </source>
</evidence>
<proteinExistence type="predicted"/>
<dbReference type="EMBL" id="CAJNOQ010005879">
    <property type="protein sequence ID" value="CAF1114846.1"/>
    <property type="molecule type" value="Genomic_DNA"/>
</dbReference>
<reference evidence="1" key="1">
    <citation type="submission" date="2021-02" db="EMBL/GenBank/DDBJ databases">
        <authorList>
            <person name="Nowell W R."/>
        </authorList>
    </citation>
    <scope>NUCLEOTIDE SEQUENCE</scope>
</reference>
<protein>
    <submittedName>
        <fullName evidence="1">Uncharacterized protein</fullName>
    </submittedName>
</protein>
<evidence type="ECO:0000313" key="1">
    <source>
        <dbReference type="EMBL" id="CAF1114846.1"/>
    </source>
</evidence>
<name>A0A814Q5X3_9BILA</name>
<dbReference type="AlphaFoldDB" id="A0A814Q5X3"/>
<organism evidence="1 3">
    <name type="scientific">Didymodactylos carnosus</name>
    <dbReference type="NCBI Taxonomy" id="1234261"/>
    <lineage>
        <taxon>Eukaryota</taxon>
        <taxon>Metazoa</taxon>
        <taxon>Spiralia</taxon>
        <taxon>Gnathifera</taxon>
        <taxon>Rotifera</taxon>
        <taxon>Eurotatoria</taxon>
        <taxon>Bdelloidea</taxon>
        <taxon>Philodinida</taxon>
        <taxon>Philodinidae</taxon>
        <taxon>Didymodactylos</taxon>
    </lineage>
</organism>
<evidence type="ECO:0000313" key="3">
    <source>
        <dbReference type="Proteomes" id="UP000663829"/>
    </source>
</evidence>
<dbReference type="Proteomes" id="UP000663829">
    <property type="component" value="Unassembled WGS sequence"/>
</dbReference>
<dbReference type="SUPFAM" id="SSF52047">
    <property type="entry name" value="RNI-like"/>
    <property type="match status" value="1"/>
</dbReference>